<dbReference type="PATRIC" id="fig|1185652.3.peg.1788"/>
<organism evidence="2 3">
    <name type="scientific">Sinorhizobium fredii (strain USDA 257)</name>
    <dbReference type="NCBI Taxonomy" id="1185652"/>
    <lineage>
        <taxon>Bacteria</taxon>
        <taxon>Pseudomonadati</taxon>
        <taxon>Pseudomonadota</taxon>
        <taxon>Alphaproteobacteria</taxon>
        <taxon>Hyphomicrobiales</taxon>
        <taxon>Rhizobiaceae</taxon>
        <taxon>Sinorhizobium/Ensifer group</taxon>
        <taxon>Sinorhizobium</taxon>
    </lineage>
</organism>
<evidence type="ECO:0000256" key="1">
    <source>
        <dbReference type="SAM" id="MobiDB-lite"/>
    </source>
</evidence>
<feature type="region of interest" description="Disordered" evidence="1">
    <location>
        <begin position="1"/>
        <end position="21"/>
    </location>
</feature>
<proteinExistence type="predicted"/>
<dbReference type="EMBL" id="CP003563">
    <property type="protein sequence ID" value="AFL50313.1"/>
    <property type="molecule type" value="Genomic_DNA"/>
</dbReference>
<dbReference type="AlphaFoldDB" id="I3X357"/>
<reference evidence="2 3" key="1">
    <citation type="journal article" date="2012" name="J. Bacteriol.">
        <title>Complete genome sequence of the broad-host-range strain Sinorhizobium fredii USDA257.</title>
        <authorList>
            <person name="Schuldes J."/>
            <person name="Rodriguez Orbegoso M."/>
            <person name="Schmeisser C."/>
            <person name="Krishnan H.B."/>
            <person name="Daniel R."/>
            <person name="Streit W.R."/>
        </authorList>
    </citation>
    <scope>NUCLEOTIDE SEQUENCE [LARGE SCALE GENOMIC DNA]</scope>
    <source>
        <strain evidence="2 3">USDA 257</strain>
    </source>
</reference>
<sequence length="56" mass="6566">MRRKVHSCPPKSSLPPHRREMRDLFSLRPHLVWPISPLKKVYRKLTSPASHPQSPT</sequence>
<dbReference type="HOGENOM" id="CLU_3011891_0_0_5"/>
<accession>I3X357</accession>
<dbReference type="KEGG" id="sfd:USDA257_c17250"/>
<gene>
    <name evidence="2" type="ORF">USDA257_c17250</name>
</gene>
<dbReference type="STRING" id="1185652.USDA257_c17250"/>
<evidence type="ECO:0000313" key="3">
    <source>
        <dbReference type="Proteomes" id="UP000006180"/>
    </source>
</evidence>
<name>I3X357_SINF2</name>
<evidence type="ECO:0000313" key="2">
    <source>
        <dbReference type="EMBL" id="AFL50313.1"/>
    </source>
</evidence>
<dbReference type="Proteomes" id="UP000006180">
    <property type="component" value="Chromosome"/>
</dbReference>
<protein>
    <submittedName>
        <fullName evidence="2">Uncharacterized protein</fullName>
    </submittedName>
</protein>